<feature type="chain" id="PRO_5004347338" description="Kazal-like domain-containing protein" evidence="1">
    <location>
        <begin position="19"/>
        <end position="107"/>
    </location>
</feature>
<evidence type="ECO:0000256" key="1">
    <source>
        <dbReference type="SAM" id="SignalP"/>
    </source>
</evidence>
<accession>R0CWR2</accession>
<name>R0CWR2_CAUVI</name>
<comment type="caution">
    <text evidence="2">The sequence shown here is derived from an EMBL/GenBank/DDBJ whole genome shotgun (WGS) entry which is preliminary data.</text>
</comment>
<organism evidence="2 3">
    <name type="scientific">Caulobacter vibrioides OR37</name>
    <dbReference type="NCBI Taxonomy" id="1292034"/>
    <lineage>
        <taxon>Bacteria</taxon>
        <taxon>Pseudomonadati</taxon>
        <taxon>Pseudomonadota</taxon>
        <taxon>Alphaproteobacteria</taxon>
        <taxon>Caulobacterales</taxon>
        <taxon>Caulobacteraceae</taxon>
        <taxon>Caulobacter</taxon>
    </lineage>
</organism>
<evidence type="ECO:0000313" key="3">
    <source>
        <dbReference type="Proteomes" id="UP000013063"/>
    </source>
</evidence>
<reference evidence="2 3" key="1">
    <citation type="journal article" date="2013" name="Genome Announc.">
        <title>Draft Genome Sequence for Caulobacter sp. Strain OR37, a Bacterium Tolerant to Heavy Metals.</title>
        <authorList>
            <person name="Utturkar S.M."/>
            <person name="Bollmann A."/>
            <person name="Brzoska R.M."/>
            <person name="Klingeman D.M."/>
            <person name="Epstein S.E."/>
            <person name="Palumbo A.V."/>
            <person name="Brown S.D."/>
        </authorList>
    </citation>
    <scope>NUCLEOTIDE SEQUENCE [LARGE SCALE GENOMIC DNA]</scope>
    <source>
        <strain evidence="2 3">OR37</strain>
    </source>
</reference>
<proteinExistence type="predicted"/>
<dbReference type="AlphaFoldDB" id="R0CWR2"/>
<sequence precursor="true">MRRALLLLLLALAPSAAAAPAKPVIVVPPPKAAAPPPAPVNAPSFVLPAPIPLASARPPGDQAQCKATCSKTLFFCNAGGDDDGCGGRWAQCNAACVATYAPQTFGR</sequence>
<feature type="signal peptide" evidence="1">
    <location>
        <begin position="1"/>
        <end position="18"/>
    </location>
</feature>
<keyword evidence="3" id="KW-1185">Reference proteome</keyword>
<keyword evidence="1" id="KW-0732">Signal</keyword>
<evidence type="ECO:0008006" key="4">
    <source>
        <dbReference type="Google" id="ProtNLM"/>
    </source>
</evidence>
<evidence type="ECO:0000313" key="2">
    <source>
        <dbReference type="EMBL" id="ENZ80745.1"/>
    </source>
</evidence>
<dbReference type="EMBL" id="APMP01000026">
    <property type="protein sequence ID" value="ENZ80745.1"/>
    <property type="molecule type" value="Genomic_DNA"/>
</dbReference>
<gene>
    <name evidence="2" type="ORF">OR37_03325</name>
</gene>
<dbReference type="OrthoDB" id="7191515at2"/>
<dbReference type="STRING" id="1292034.OR37_03325"/>
<dbReference type="RefSeq" id="WP_004622350.1">
    <property type="nucleotide sequence ID" value="NZ_APMP01000026.1"/>
</dbReference>
<protein>
    <recommendedName>
        <fullName evidence="4">Kazal-like domain-containing protein</fullName>
    </recommendedName>
</protein>
<dbReference type="PATRIC" id="fig|1292034.3.peg.3297"/>
<dbReference type="Proteomes" id="UP000013063">
    <property type="component" value="Unassembled WGS sequence"/>
</dbReference>